<comment type="caution">
    <text evidence="2">The sequence shown here is derived from an EMBL/GenBank/DDBJ whole genome shotgun (WGS) entry which is preliminary data.</text>
</comment>
<dbReference type="EMBL" id="SSHJ02000006">
    <property type="protein sequence ID" value="MFN0256086.1"/>
    <property type="molecule type" value="Genomic_DNA"/>
</dbReference>
<dbReference type="PANTHER" id="PTHR13887">
    <property type="entry name" value="GLUTATHIONE S-TRANSFERASE KAPPA"/>
    <property type="match status" value="1"/>
</dbReference>
<dbReference type="InterPro" id="IPR036249">
    <property type="entry name" value="Thioredoxin-like_sf"/>
</dbReference>
<evidence type="ECO:0000259" key="1">
    <source>
        <dbReference type="Pfam" id="PF01323"/>
    </source>
</evidence>
<dbReference type="SUPFAM" id="SSF52833">
    <property type="entry name" value="Thioredoxin-like"/>
    <property type="match status" value="1"/>
</dbReference>
<accession>A0ABW9JA90</accession>
<name>A0ABW9JA90_9SPHI</name>
<proteinExistence type="predicted"/>
<sequence>MKIEIWSDVMCPFCYIGKRHMEQALTELPFKDSIDINWKSYQLNPAYHNEDGESLYDYLSKNKGISLEQAKQMTTQVAAMGSNVGLNLDFETSIPANSFDAHRLIHFAASKGKQDLAEEYLFKAHFEEAKNIADTNVLLEIASSLDLDTEEAKAVLASDKFAEEVRFDIYESQQVGVRGVPFFVMDRKYALSGAQPVDAFKQAITQSYNEWKAAQESTPLKSLNTNSDNTCDENGCEI</sequence>
<organism evidence="2 3">
    <name type="scientific">Pedobacter ureilyticus</name>
    <dbReference type="NCBI Taxonomy" id="1393051"/>
    <lineage>
        <taxon>Bacteria</taxon>
        <taxon>Pseudomonadati</taxon>
        <taxon>Bacteroidota</taxon>
        <taxon>Sphingobacteriia</taxon>
        <taxon>Sphingobacteriales</taxon>
        <taxon>Sphingobacteriaceae</taxon>
        <taxon>Pedobacter</taxon>
    </lineage>
</organism>
<dbReference type="Proteomes" id="UP001517247">
    <property type="component" value="Unassembled WGS sequence"/>
</dbReference>
<dbReference type="PANTHER" id="PTHR13887:SF41">
    <property type="entry name" value="THIOREDOXIN SUPERFAMILY PROTEIN"/>
    <property type="match status" value="1"/>
</dbReference>
<dbReference type="CDD" id="cd03024">
    <property type="entry name" value="DsbA_FrnE"/>
    <property type="match status" value="1"/>
</dbReference>
<keyword evidence="3" id="KW-1185">Reference proteome</keyword>
<feature type="domain" description="DSBA-like thioredoxin" evidence="1">
    <location>
        <begin position="3"/>
        <end position="204"/>
    </location>
</feature>
<reference evidence="2 3" key="1">
    <citation type="submission" date="2024-12" db="EMBL/GenBank/DDBJ databases">
        <authorList>
            <person name="Hu S."/>
        </authorList>
    </citation>
    <scope>NUCLEOTIDE SEQUENCE [LARGE SCALE GENOMIC DNA]</scope>
    <source>
        <strain evidence="2 3">THG-T11</strain>
    </source>
</reference>
<evidence type="ECO:0000313" key="2">
    <source>
        <dbReference type="EMBL" id="MFN0256086.1"/>
    </source>
</evidence>
<protein>
    <submittedName>
        <fullName evidence="2">DsbA family protein</fullName>
    </submittedName>
</protein>
<dbReference type="InterPro" id="IPR001853">
    <property type="entry name" value="DSBA-like_thioredoxin_dom"/>
</dbReference>
<dbReference type="Gene3D" id="3.40.30.10">
    <property type="entry name" value="Glutaredoxin"/>
    <property type="match status" value="1"/>
</dbReference>
<evidence type="ECO:0000313" key="3">
    <source>
        <dbReference type="Proteomes" id="UP001517247"/>
    </source>
</evidence>
<dbReference type="RefSeq" id="WP_138723185.1">
    <property type="nucleotide sequence ID" value="NZ_SSHJ02000006.1"/>
</dbReference>
<gene>
    <name evidence="2" type="ORF">E6A44_010915</name>
</gene>
<dbReference type="Pfam" id="PF01323">
    <property type="entry name" value="DSBA"/>
    <property type="match status" value="1"/>
</dbReference>